<dbReference type="GO" id="GO:0005634">
    <property type="term" value="C:nucleus"/>
    <property type="evidence" value="ECO:0000318"/>
    <property type="project" value="GO_Central"/>
</dbReference>
<organism evidence="4 5">
    <name type="scientific">Strongylocentrotus purpuratus</name>
    <name type="common">Purple sea urchin</name>
    <dbReference type="NCBI Taxonomy" id="7668"/>
    <lineage>
        <taxon>Eukaryota</taxon>
        <taxon>Metazoa</taxon>
        <taxon>Echinodermata</taxon>
        <taxon>Eleutherozoa</taxon>
        <taxon>Echinozoa</taxon>
        <taxon>Echinoidea</taxon>
        <taxon>Euechinoidea</taxon>
        <taxon>Echinacea</taxon>
        <taxon>Camarodonta</taxon>
        <taxon>Echinidea</taxon>
        <taxon>Strongylocentrotidae</taxon>
        <taxon>Strongylocentrotus</taxon>
    </lineage>
</organism>
<feature type="transmembrane region" description="Helical" evidence="2">
    <location>
        <begin position="517"/>
        <end position="539"/>
    </location>
</feature>
<proteinExistence type="predicted"/>
<keyword evidence="5" id="KW-1185">Reference proteome</keyword>
<evidence type="ECO:0000313" key="5">
    <source>
        <dbReference type="Proteomes" id="UP000007110"/>
    </source>
</evidence>
<evidence type="ECO:0000256" key="2">
    <source>
        <dbReference type="SAM" id="Phobius"/>
    </source>
</evidence>
<dbReference type="AlphaFoldDB" id="A0A7M7NGE5"/>
<dbReference type="RefSeq" id="XP_030835382.1">
    <property type="nucleotide sequence ID" value="XM_030979522.1"/>
</dbReference>
<evidence type="ECO:0000259" key="3">
    <source>
        <dbReference type="PROSITE" id="PS50024"/>
    </source>
</evidence>
<protein>
    <recommendedName>
        <fullName evidence="3">SEA domain-containing protein</fullName>
    </recommendedName>
</protein>
<dbReference type="EnsemblMetazoa" id="XM_030979522">
    <property type="protein sequence ID" value="XP_030835382"/>
    <property type="gene ID" value="LOC100894105"/>
</dbReference>
<feature type="region of interest" description="Disordered" evidence="1">
    <location>
        <begin position="552"/>
        <end position="575"/>
    </location>
</feature>
<dbReference type="KEGG" id="spu:100894105"/>
<reference evidence="5" key="1">
    <citation type="submission" date="2015-02" db="EMBL/GenBank/DDBJ databases">
        <title>Genome sequencing for Strongylocentrotus purpuratus.</title>
        <authorList>
            <person name="Murali S."/>
            <person name="Liu Y."/>
            <person name="Vee V."/>
            <person name="English A."/>
            <person name="Wang M."/>
            <person name="Skinner E."/>
            <person name="Han Y."/>
            <person name="Muzny D.M."/>
            <person name="Worley K.C."/>
            <person name="Gibbs R.A."/>
        </authorList>
    </citation>
    <scope>NUCLEOTIDE SEQUENCE</scope>
</reference>
<dbReference type="PROSITE" id="PS50024">
    <property type="entry name" value="SEA"/>
    <property type="match status" value="1"/>
</dbReference>
<dbReference type="InParanoid" id="A0A7M7NGE5"/>
<keyword evidence="2" id="KW-0812">Transmembrane</keyword>
<evidence type="ECO:0000313" key="4">
    <source>
        <dbReference type="EnsemblMetazoa" id="XP_030835382"/>
    </source>
</evidence>
<feature type="domain" description="SEA" evidence="3">
    <location>
        <begin position="342"/>
        <end position="456"/>
    </location>
</feature>
<dbReference type="OrthoDB" id="10176777at2759"/>
<feature type="compositionally biased region" description="Basic residues" evidence="1">
    <location>
        <begin position="556"/>
        <end position="565"/>
    </location>
</feature>
<evidence type="ECO:0000256" key="1">
    <source>
        <dbReference type="SAM" id="MobiDB-lite"/>
    </source>
</evidence>
<keyword evidence="2" id="KW-0472">Membrane</keyword>
<dbReference type="GeneID" id="100894105"/>
<feature type="region of interest" description="Disordered" evidence="1">
    <location>
        <begin position="717"/>
        <end position="738"/>
    </location>
</feature>
<accession>A0A7M7NGE5</accession>
<keyword evidence="2" id="KW-1133">Transmembrane helix</keyword>
<dbReference type="InterPro" id="IPR000082">
    <property type="entry name" value="SEA_dom"/>
</dbReference>
<feature type="compositionally biased region" description="Low complexity" evidence="1">
    <location>
        <begin position="460"/>
        <end position="471"/>
    </location>
</feature>
<dbReference type="PANTHER" id="PTHR37541">
    <property type="entry name" value="SRP40_C DOMAIN-CONTAINING PROTEIN"/>
    <property type="match status" value="1"/>
</dbReference>
<sequence length="797" mass="84465">MEATEAVTAVVTVTEGITEIDGFTTSPVEATEEVTAVVTVTEGITEIDGFTTSPVEATEEVTAVVTVTEGITEIDGFTTSPVEATEEVTAVVTGTEVITEVDGNTTSPVEATEIDGLTTSPVEATEVVTAVVTGTEVITDVDGVTTSPVEATEVVTAEVTGTEVITESDGVTTSPVEATEVVTAEVTVTEVITDVDGVTTSPVEGTEEVTAVVTGTEVVTEIDGFTTPPVEATEVVTAEVTVTEVITVIDDLTTSPVEATEVVTAEVTVTEVVTETDGFTTNTTTPGGSDMTTTMVPQTCEGFCDPDRERCVTGSEGPECECLPGFYRITEDKTKTNVQCTEAILFEVDARITEIDWQTVEFSEDLRNSSSARFIHLDDLICNAVASVQDSTSDFLVCQVTSFSDGSIIAAIELYFDELSNATEIEVYNETIAAFIENNITAEVTRVELVVPSIPTTVPATTTTQTATTATTEHRTSGRTTHTSSGTAGSTSETESSTTQFATTAKPANNTADTTLLVLYILIPVVALLLLIAIGFILYQNKKVSAQYGAYNPGGKKSKHSKTSKKANASNKDTNGHVNTAFYDGIVTSVDECTQTSGPQSSGDDRPDNGVVVTEDIDHMVYPYPWNEPGRLEGDDDVNAIYAKVDRKSAKEVTHKNPPVIVEIELKPVVVEEPQSPPVDWAAVDPELGAVEKETSVTEAVEIDSDHNSDDQVAVDGQVGDNENGEHEVNNTGSQTEVDEEPDYIVIEGFELNASSSNDGSTSKDDGSLNLDAISLELMSTMENEMDKRLNNRSTPC</sequence>
<name>A0A7M7NGE5_STRPU</name>
<dbReference type="Proteomes" id="UP000007110">
    <property type="component" value="Unassembled WGS sequence"/>
</dbReference>
<dbReference type="PANTHER" id="PTHR37541:SF1">
    <property type="entry name" value="LISH DOMAIN-CONTAINING PROTEIN"/>
    <property type="match status" value="1"/>
</dbReference>
<feature type="region of interest" description="Disordered" evidence="1">
    <location>
        <begin position="460"/>
        <end position="505"/>
    </location>
</feature>
<reference evidence="4" key="2">
    <citation type="submission" date="2021-01" db="UniProtKB">
        <authorList>
            <consortium name="EnsemblMetazoa"/>
        </authorList>
    </citation>
    <scope>IDENTIFICATION</scope>
</reference>
<feature type="compositionally biased region" description="Low complexity" evidence="1">
    <location>
        <begin position="478"/>
        <end position="505"/>
    </location>
</feature>